<keyword evidence="2" id="KW-1185">Reference proteome</keyword>
<evidence type="ECO:0000313" key="2">
    <source>
        <dbReference type="Proteomes" id="UP001265259"/>
    </source>
</evidence>
<gene>
    <name evidence="1" type="ORF">RM543_03710</name>
</gene>
<protein>
    <submittedName>
        <fullName evidence="1">ATP-grasp fold amidoligase family protein</fullName>
    </submittedName>
</protein>
<dbReference type="RefSeq" id="WP_311689547.1">
    <property type="nucleotide sequence ID" value="NZ_JAVRHL010000001.1"/>
</dbReference>
<proteinExistence type="predicted"/>
<evidence type="ECO:0000313" key="1">
    <source>
        <dbReference type="EMBL" id="MDT0681780.1"/>
    </source>
</evidence>
<sequence>MKVMTPHLPDRLLFAAVNLWVRRRHKRLVRFCREHPERWAGMPWPALPRSVSAKFAWRKLFDHDPRFVLLSDKLAVRRWAKDEGVDVPFPRLLWEGTDADAIPEALLAQDVVLKANHGSSMNIFPARTDMDDAAIRQRAARWLRTRYGEAAQETAYLSIEPRLFVEESVGFGALEEIKFYTFGPEIGRIFRSRGRDTADEAATILLPDGAGGFEQGARSDVVDRTLDAPLPECWDRLVDLARRIGGQFDQVRVDFLVEGERFWLGELTLYTQKGYIPAPEAEAGGWLAEMWDIRRSRAFESAPRGWRGAYLRRLKRHLEREAAARHGAAAEGQLTSL</sequence>
<dbReference type="Pfam" id="PF14305">
    <property type="entry name" value="ATPgrasp_TupA"/>
    <property type="match status" value="1"/>
</dbReference>
<comment type="caution">
    <text evidence="1">The sequence shown here is derived from an EMBL/GenBank/DDBJ whole genome shotgun (WGS) entry which is preliminary data.</text>
</comment>
<reference evidence="1 2" key="1">
    <citation type="submission" date="2023-09" db="EMBL/GenBank/DDBJ databases">
        <authorList>
            <person name="Rey-Velasco X."/>
        </authorList>
    </citation>
    <scope>NUCLEOTIDE SEQUENCE [LARGE SCALE GENOMIC DNA]</scope>
    <source>
        <strain evidence="1 2">F158</strain>
    </source>
</reference>
<organism evidence="1 2">
    <name type="scientific">Tropicimonas omnivorans</name>
    <dbReference type="NCBI Taxonomy" id="3075590"/>
    <lineage>
        <taxon>Bacteria</taxon>
        <taxon>Pseudomonadati</taxon>
        <taxon>Pseudomonadota</taxon>
        <taxon>Alphaproteobacteria</taxon>
        <taxon>Rhodobacterales</taxon>
        <taxon>Roseobacteraceae</taxon>
        <taxon>Tropicimonas</taxon>
    </lineage>
</organism>
<dbReference type="EMBL" id="JAVRHL010000001">
    <property type="protein sequence ID" value="MDT0681780.1"/>
    <property type="molecule type" value="Genomic_DNA"/>
</dbReference>
<dbReference type="InterPro" id="IPR029465">
    <property type="entry name" value="ATPgrasp_TupA"/>
</dbReference>
<accession>A0ABU3DDN0</accession>
<name>A0ABU3DDN0_9RHOB</name>
<dbReference type="Proteomes" id="UP001265259">
    <property type="component" value="Unassembled WGS sequence"/>
</dbReference>